<dbReference type="InterPro" id="IPR038610">
    <property type="entry name" value="FliK-like_C_sf"/>
</dbReference>
<feature type="domain" description="Flagellar hook-length control protein-like C-terminal" evidence="2">
    <location>
        <begin position="187"/>
        <end position="265"/>
    </location>
</feature>
<dbReference type="InterPro" id="IPR021136">
    <property type="entry name" value="Flagellar_hook_control-like_C"/>
</dbReference>
<protein>
    <recommendedName>
        <fullName evidence="2">Flagellar hook-length control protein-like C-terminal domain-containing protein</fullName>
    </recommendedName>
</protein>
<accession>A0A410GGN5</accession>
<dbReference type="Proteomes" id="UP000283474">
    <property type="component" value="Chromosome"/>
</dbReference>
<dbReference type="Gene3D" id="3.30.750.140">
    <property type="match status" value="1"/>
</dbReference>
<reference evidence="3 4" key="1">
    <citation type="submission" date="2017-08" db="EMBL/GenBank/DDBJ databases">
        <authorList>
            <person name="Park S.-J."/>
            <person name="Kim H."/>
        </authorList>
    </citation>
    <scope>NUCLEOTIDE SEQUENCE [LARGE SCALE GENOMIC DNA]</scope>
    <source>
        <strain evidence="4">ye3</strain>
    </source>
</reference>
<proteinExistence type="predicted"/>
<dbReference type="PANTHER" id="PTHR37533:SF2">
    <property type="entry name" value="FLAGELLAR HOOK-LENGTH CONTROL PROTEIN"/>
    <property type="match status" value="1"/>
</dbReference>
<dbReference type="CDD" id="cd17470">
    <property type="entry name" value="T3SS_Flik_C"/>
    <property type="match status" value="1"/>
</dbReference>
<dbReference type="Pfam" id="PF02120">
    <property type="entry name" value="Flg_hook"/>
    <property type="match status" value="1"/>
</dbReference>
<dbReference type="KEGG" id="pus:CKA81_03115"/>
<dbReference type="EMBL" id="CP022987">
    <property type="protein sequence ID" value="QAA95438.1"/>
    <property type="molecule type" value="Genomic_DNA"/>
</dbReference>
<dbReference type="PANTHER" id="PTHR37533">
    <property type="entry name" value="FLAGELLAR HOOK-LENGTH CONTROL PROTEIN"/>
    <property type="match status" value="1"/>
</dbReference>
<gene>
    <name evidence="3" type="ORF">CKA81_03115</name>
</gene>
<dbReference type="AlphaFoldDB" id="A0A410GGN5"/>
<feature type="region of interest" description="Disordered" evidence="1">
    <location>
        <begin position="259"/>
        <end position="288"/>
    </location>
</feature>
<dbReference type="InterPro" id="IPR052563">
    <property type="entry name" value="FliK"/>
</dbReference>
<evidence type="ECO:0000259" key="2">
    <source>
        <dbReference type="Pfam" id="PF02120"/>
    </source>
</evidence>
<evidence type="ECO:0000256" key="1">
    <source>
        <dbReference type="SAM" id="MobiDB-lite"/>
    </source>
</evidence>
<name>A0A410GGN5_9BURK</name>
<keyword evidence="4" id="KW-1185">Reference proteome</keyword>
<organism evidence="3 4">
    <name type="scientific">Pollutimonas thiosulfatoxidans</name>
    <dbReference type="NCBI Taxonomy" id="2028345"/>
    <lineage>
        <taxon>Bacteria</taxon>
        <taxon>Pseudomonadati</taxon>
        <taxon>Pseudomonadota</taxon>
        <taxon>Betaproteobacteria</taxon>
        <taxon>Burkholderiales</taxon>
        <taxon>Alcaligenaceae</taxon>
        <taxon>Pollutimonas</taxon>
    </lineage>
</organism>
<sequence length="313" mass="30663">MEAGLIAGALRTGASDKMASELIQVTPQAGAAVPHPAGAAGQETMASLLGAATNGRQQTTAANVQTAGRAASVAGAKQAVLTMQARVRAGEASSDSIIPADFLAAKAQVTQALDAAAGLAQTNLTNAQAAASHGVAASGAITGTGGASASFAALTAAGSGNLPTVATPLNHPAWGADFSRQFVSIAQGAPNMPHTAELRLDPPELGPIRITINISDNVANAVFVSPHAAVRQTVENALPQLQQLLAQAGISLGEASVNDQGQSDQAFHEASSSGTRSTGNGGNAGTVAGASDGGLASALARSPAPNALVDTFA</sequence>
<evidence type="ECO:0000313" key="4">
    <source>
        <dbReference type="Proteomes" id="UP000283474"/>
    </source>
</evidence>
<evidence type="ECO:0000313" key="3">
    <source>
        <dbReference type="EMBL" id="QAA95438.1"/>
    </source>
</evidence>